<gene>
    <name evidence="6" type="ORF">B0I21_106321</name>
</gene>
<sequence>MLSITLLTVGVIFALRYPSVQTYVSKKTANYLSEQLGTKISVGNVYINPFRSVEIKGLTVNDRKGKKMLYAKSITATFSLAKLFNNEFEVRKLSLENAYFQYEIYKDSTNLSFLINYFAPKKKGPKKSKSKLSINLRQVQLHDNHVKLVDHRWSRKHNGLNFNDLDIQGISGLLDEIQFNEQELQANIEQLTFNDKSGLHVRELSAKSYISAKKMTFKELTLRTSRSKIGNYLQFEYDHFASFEHFVDSVHVTATLDQAFLDSRDIAFFAPDMSKVRFLTTIQQAELWGTVADIKARSVNLKTGKQTAFQGNLRIAGLPDIERTKFDFDIKRLVTSANDLESLVPDLADMRSFTLPAQLHRLGNISYTGDLDGYYHNFTLDGKAETGLGLIDAKATVAIRPTLQYAGQINSSNFNIGELLNAKSLATAGFDFQFDGTSSDKLSLQLAGQGRFHNFFFKGYEYDQILFEGEIQDRLFTATGSIQDEQAKLEFDGEIDWDTETPIYTLSSDIEVLNLKDLRLFTEDSIVVKKSNLRATMHGNSLNSLNGHIYSDHIQFQSSRGEFVMDYLDFNSEGDEQSKLLTLKSDVVDGVLNGQIDLNTIAAYFRSLAMRYAPAINIDAAPYNPQNFDLQVTIKSFDAVSALFDPNLRLEDGANLKATFSSADYTANFSAFSPVVSYKGLKITNLALSEQADDKAFSLSVYADRLSMSDSAYVEHVSMHNTLANDSLHFKMTLSENDRANYLNLNGNIHFAQNKPAYIKFDRSEIVLNREQWTINEDADLRVSKGKFYLNNLLIIRDKQQISLNGILSDDDADRLDIAFSDFSLSSLAGVTKPMGIELQGSMSGDVHVQSVFKKPTLSTDINTTPIIFNNLPIGTLNIRADFDPASGLMLLSSKLQDIDGRGIDLAGTYDLKSSQNALRLRGKINDLDIGILQPFLKNLVSNVYGKLSGDLTIEGTIRHPKINGSSTIPEASFLVDYLQTRYQLTNQSCLIHDNRLLLNNWRFSDINRSTATAKGYIDLDNLTNPVLDINVDAKNFQILNTGRKDNELFFGTAYASGRFGFKGPVNAVIIDINATSNPNTVITIPFNSSLKVSDNDFFYFTTPDSASLEAPLSKQLFEGLTMNMDLNLTRDAEINLENNIGSLKGLGTGSVSLRMASVGDFEMFGDYLILAGKFHFTAQDFFNKFFDLKEGGTIRWAGKPGEATVNLSATYQQRTSVAPLYNAAGRTENNDRILAQADMILKGTLSQPEISFDLNFPQDPYVKDELQGYLSDGNNVNQQAISLIVRRSFTPASTQEFGREVNNTLLSAGTEIAFNQLNSIISQSLNMNFLDLNIRSFNDASASLRFFDDRLILTGGVSDRSRSQLNDLTVFSDQIATDAEITFRLRQDGNLVLRAYNRLNTRNFLFTPYSDYISAVGVVYRQEFNTLGEFWRKLWIWNERKQRADQYVVPDSLSAN</sequence>
<keyword evidence="2" id="KW-0812">Transmembrane</keyword>
<evidence type="ECO:0000259" key="5">
    <source>
        <dbReference type="Pfam" id="PF04357"/>
    </source>
</evidence>
<comment type="caution">
    <text evidence="6">The sequence shown here is derived from an EMBL/GenBank/DDBJ whole genome shotgun (WGS) entry which is preliminary data.</text>
</comment>
<dbReference type="Pfam" id="PF04357">
    <property type="entry name" value="TamB"/>
    <property type="match status" value="1"/>
</dbReference>
<name>A0A4R7CX72_9SPHI</name>
<evidence type="ECO:0000256" key="3">
    <source>
        <dbReference type="ARBA" id="ARBA00022989"/>
    </source>
</evidence>
<evidence type="ECO:0000256" key="4">
    <source>
        <dbReference type="ARBA" id="ARBA00023136"/>
    </source>
</evidence>
<dbReference type="EMBL" id="SNZV01000006">
    <property type="protein sequence ID" value="TDS12462.1"/>
    <property type="molecule type" value="Genomic_DNA"/>
</dbReference>
<evidence type="ECO:0000256" key="2">
    <source>
        <dbReference type="ARBA" id="ARBA00022692"/>
    </source>
</evidence>
<dbReference type="PANTHER" id="PTHR36985">
    <property type="entry name" value="TRANSLOCATION AND ASSEMBLY MODULE SUBUNIT TAMB"/>
    <property type="match status" value="1"/>
</dbReference>
<dbReference type="OrthoDB" id="680700at2"/>
<evidence type="ECO:0000313" key="6">
    <source>
        <dbReference type="EMBL" id="TDS12462.1"/>
    </source>
</evidence>
<dbReference type="RefSeq" id="WP_133641075.1">
    <property type="nucleotide sequence ID" value="NZ_SNZV01000006.1"/>
</dbReference>
<dbReference type="GO" id="GO:0009306">
    <property type="term" value="P:protein secretion"/>
    <property type="evidence" value="ECO:0007669"/>
    <property type="project" value="InterPro"/>
</dbReference>
<comment type="subcellular location">
    <subcellularLocation>
        <location evidence="1">Membrane</location>
        <topology evidence="1">Single-pass membrane protein</topology>
    </subcellularLocation>
</comment>
<feature type="domain" description="Translocation and assembly module TamB C-terminal" evidence="5">
    <location>
        <begin position="1007"/>
        <end position="1425"/>
    </location>
</feature>
<dbReference type="Pfam" id="PF05359">
    <property type="entry name" value="DUF748"/>
    <property type="match status" value="1"/>
</dbReference>
<keyword evidence="3" id="KW-1133">Transmembrane helix</keyword>
<keyword evidence="4" id="KW-0472">Membrane</keyword>
<evidence type="ECO:0000313" key="7">
    <source>
        <dbReference type="Proteomes" id="UP000294752"/>
    </source>
</evidence>
<dbReference type="Proteomes" id="UP000294752">
    <property type="component" value="Unassembled WGS sequence"/>
</dbReference>
<dbReference type="InterPro" id="IPR007452">
    <property type="entry name" value="TamB_C"/>
</dbReference>
<keyword evidence="7" id="KW-1185">Reference proteome</keyword>
<organism evidence="6 7">
    <name type="scientific">Sphingobacterium paludis</name>
    <dbReference type="NCBI Taxonomy" id="1476465"/>
    <lineage>
        <taxon>Bacteria</taxon>
        <taxon>Pseudomonadati</taxon>
        <taxon>Bacteroidota</taxon>
        <taxon>Sphingobacteriia</taxon>
        <taxon>Sphingobacteriales</taxon>
        <taxon>Sphingobacteriaceae</taxon>
        <taxon>Sphingobacterium</taxon>
    </lineage>
</organism>
<protein>
    <submittedName>
        <fullName evidence="6">Uncharacterized protein DUF490</fullName>
    </submittedName>
</protein>
<dbReference type="InterPro" id="IPR008023">
    <property type="entry name" value="DUF748"/>
</dbReference>
<dbReference type="GO" id="GO:0005886">
    <property type="term" value="C:plasma membrane"/>
    <property type="evidence" value="ECO:0007669"/>
    <property type="project" value="InterPro"/>
</dbReference>
<proteinExistence type="predicted"/>
<accession>A0A4R7CX72</accession>
<dbReference type="PANTHER" id="PTHR36985:SF1">
    <property type="entry name" value="TRANSLOCATION AND ASSEMBLY MODULE SUBUNIT TAMB"/>
    <property type="match status" value="1"/>
</dbReference>
<reference evidence="6 7" key="1">
    <citation type="submission" date="2019-03" db="EMBL/GenBank/DDBJ databases">
        <title>Genomic Encyclopedia of Type Strains, Phase III (KMG-III): the genomes of soil and plant-associated and newly described type strains.</title>
        <authorList>
            <person name="Whitman W."/>
        </authorList>
    </citation>
    <scope>NUCLEOTIDE SEQUENCE [LARGE SCALE GENOMIC DNA]</scope>
    <source>
        <strain evidence="6 7">CGMCC 1.12801</strain>
    </source>
</reference>
<evidence type="ECO:0000256" key="1">
    <source>
        <dbReference type="ARBA" id="ARBA00004167"/>
    </source>
</evidence>